<sequence length="271" mass="31162">MQLQVQSLLLFMVLTFLTDFFKHRLTAKSRHGTHSPFVYKLADEVIYDFSEKNEYEQIETQRKKLLNDDRLITVTDLGAGSHLNKNRTKKVKQIAKNALKTPRLAQLIYRLAKDHNPKNIIELGTCLGITTAYLSKACPEADILTIEGCPQTAAIAAQNFKELQLSNIELQVGNFDDLLPNAIAAREKLDFVYIDGNHTKQATLNYFNWCLPKIHDNTLLIFDDIYWSQGMKEAWAEIKAHPEVTVTVDLFWIGLVYFRKGQAKEHFKLKY</sequence>
<reference evidence="1" key="1">
    <citation type="submission" date="2022-03" db="EMBL/GenBank/DDBJ databases">
        <authorList>
            <person name="Woo C.Y."/>
        </authorList>
    </citation>
    <scope>NUCLEOTIDE SEQUENCE</scope>
    <source>
        <strain evidence="1">CYS-01</strain>
    </source>
</reference>
<keyword evidence="2" id="KW-1185">Reference proteome</keyword>
<dbReference type="Gene3D" id="3.40.50.150">
    <property type="entry name" value="Vaccinia Virus protein VP39"/>
    <property type="match status" value="1"/>
</dbReference>
<evidence type="ECO:0000313" key="1">
    <source>
        <dbReference type="EMBL" id="MCJ0741265.1"/>
    </source>
</evidence>
<dbReference type="Proteomes" id="UP001165460">
    <property type="component" value="Unassembled WGS sequence"/>
</dbReference>
<dbReference type="SUPFAM" id="SSF53335">
    <property type="entry name" value="S-adenosyl-L-methionine-dependent methyltransferases"/>
    <property type="match status" value="1"/>
</dbReference>
<comment type="caution">
    <text evidence="1">The sequence shown here is derived from an EMBL/GenBank/DDBJ whole genome shotgun (WGS) entry which is preliminary data.</text>
</comment>
<dbReference type="GO" id="GO:0008168">
    <property type="term" value="F:methyltransferase activity"/>
    <property type="evidence" value="ECO:0007669"/>
    <property type="project" value="UniProtKB-KW"/>
</dbReference>
<dbReference type="EMBL" id="JALGBH010000001">
    <property type="protein sequence ID" value="MCJ0741265.1"/>
    <property type="molecule type" value="Genomic_DNA"/>
</dbReference>
<name>A0ABS9ZRR4_9SPHI</name>
<evidence type="ECO:0000313" key="2">
    <source>
        <dbReference type="Proteomes" id="UP001165460"/>
    </source>
</evidence>
<dbReference type="PANTHER" id="PTHR43167">
    <property type="entry name" value="PUTATIVE (AFU_ORTHOLOGUE AFUA_6G01830)-RELATED"/>
    <property type="match status" value="1"/>
</dbReference>
<dbReference type="InterPro" id="IPR029063">
    <property type="entry name" value="SAM-dependent_MTases_sf"/>
</dbReference>
<protein>
    <submittedName>
        <fullName evidence="1">Class I SAM-dependent methyltransferase</fullName>
    </submittedName>
</protein>
<gene>
    <name evidence="1" type="ORF">MMF97_01000</name>
</gene>
<keyword evidence="1" id="KW-0808">Transferase</keyword>
<keyword evidence="1" id="KW-0489">Methyltransferase</keyword>
<organism evidence="1 2">
    <name type="scientific">Pedobacter montanisoli</name>
    <dbReference type="NCBI Taxonomy" id="2923277"/>
    <lineage>
        <taxon>Bacteria</taxon>
        <taxon>Pseudomonadati</taxon>
        <taxon>Bacteroidota</taxon>
        <taxon>Sphingobacteriia</taxon>
        <taxon>Sphingobacteriales</taxon>
        <taxon>Sphingobacteriaceae</taxon>
        <taxon>Pedobacter</taxon>
    </lineage>
</organism>
<proteinExistence type="predicted"/>
<dbReference type="Pfam" id="PF13578">
    <property type="entry name" value="Methyltransf_24"/>
    <property type="match status" value="1"/>
</dbReference>
<dbReference type="PANTHER" id="PTHR43167:SF1">
    <property type="entry name" value="PUTATIVE (AFU_ORTHOLOGUE AFUA_6G01830)-RELATED"/>
    <property type="match status" value="1"/>
</dbReference>
<dbReference type="GO" id="GO:0032259">
    <property type="term" value="P:methylation"/>
    <property type="evidence" value="ECO:0007669"/>
    <property type="project" value="UniProtKB-KW"/>
</dbReference>
<dbReference type="RefSeq" id="WP_243357687.1">
    <property type="nucleotide sequence ID" value="NZ_JALGBH010000001.1"/>
</dbReference>
<accession>A0ABS9ZRR4</accession>